<dbReference type="PATRIC" id="fig|37919.13.peg.4435"/>
<dbReference type="RefSeq" id="WP_167115739.1">
    <property type="nucleotide sequence ID" value="NZ_CP009111.1"/>
</dbReference>
<dbReference type="Proteomes" id="UP000186108">
    <property type="component" value="Chromosome"/>
</dbReference>
<gene>
    <name evidence="1" type="ORF">R1CP_21060</name>
</gene>
<protein>
    <submittedName>
        <fullName evidence="1">Uncharacterized protein</fullName>
    </submittedName>
</protein>
<organism evidence="1 2">
    <name type="scientific">Rhodococcus opacus</name>
    <name type="common">Nocardia opaca</name>
    <dbReference type="NCBI Taxonomy" id="37919"/>
    <lineage>
        <taxon>Bacteria</taxon>
        <taxon>Bacillati</taxon>
        <taxon>Actinomycetota</taxon>
        <taxon>Actinomycetes</taxon>
        <taxon>Mycobacteriales</taxon>
        <taxon>Nocardiaceae</taxon>
        <taxon>Rhodococcus</taxon>
    </lineage>
</organism>
<evidence type="ECO:0000313" key="2">
    <source>
        <dbReference type="Proteomes" id="UP000186108"/>
    </source>
</evidence>
<proteinExistence type="predicted"/>
<evidence type="ECO:0000313" key="1">
    <source>
        <dbReference type="EMBL" id="ANS28890.1"/>
    </source>
</evidence>
<sequence>MIAYTLPEIRRLLMQLILRHAHPDEHIWSWSNWRRRRQHQARTSHYRRRGHLP</sequence>
<name>A0A1B1K8E0_RHOOP</name>
<accession>A0A1B1K8E0</accession>
<dbReference type="AlphaFoldDB" id="A0A1B1K8E0"/>
<dbReference type="EMBL" id="CP009111">
    <property type="protein sequence ID" value="ANS28890.1"/>
    <property type="molecule type" value="Genomic_DNA"/>
</dbReference>
<reference evidence="1 2" key="1">
    <citation type="submission" date="2014-07" db="EMBL/GenBank/DDBJ databases">
        <authorList>
            <person name="Zhang J.E."/>
            <person name="Yang H."/>
            <person name="Guo J."/>
            <person name="Deng Z."/>
            <person name="Luo H."/>
            <person name="Luo M."/>
            <person name="Zhao B."/>
        </authorList>
    </citation>
    <scope>NUCLEOTIDE SEQUENCE [LARGE SCALE GENOMIC DNA]</scope>
    <source>
        <strain evidence="1 2">1CP</strain>
    </source>
</reference>